<name>A8RBJ5_9FIRM</name>
<keyword evidence="1" id="KW-0812">Transmembrane</keyword>
<keyword evidence="1" id="KW-0472">Membrane</keyword>
<feature type="transmembrane region" description="Helical" evidence="1">
    <location>
        <begin position="101"/>
        <end position="121"/>
    </location>
</feature>
<comment type="caution">
    <text evidence="2">The sequence shown here is derived from an EMBL/GenBank/DDBJ whole genome shotgun (WGS) entry which is preliminary data.</text>
</comment>
<evidence type="ECO:0000313" key="3">
    <source>
        <dbReference type="Proteomes" id="UP000004090"/>
    </source>
</evidence>
<dbReference type="EMBL" id="ABAW02000019">
    <property type="protein sequence ID" value="EDP11187.1"/>
    <property type="molecule type" value="Genomic_DNA"/>
</dbReference>
<sequence>MENKKILPNIFIVVLPYVLVLNTYINMPIYNELTEYTVSLNLLLNMAIYFLIMCIYIYCFFIRKIVFNAITVYIGIGEILSIVFLSKYLPFALRNLMYSQIQLNIFVFGSFLVLYIMLLILHYKQKFYIHD</sequence>
<protein>
    <submittedName>
        <fullName evidence="2">Uncharacterized protein</fullName>
    </submittedName>
</protein>
<feature type="transmembrane region" description="Helical" evidence="1">
    <location>
        <begin position="7"/>
        <end position="25"/>
    </location>
</feature>
<accession>A8RBJ5</accession>
<keyword evidence="1" id="KW-1133">Transmembrane helix</keyword>
<dbReference type="Proteomes" id="UP000004090">
    <property type="component" value="Unassembled WGS sequence"/>
</dbReference>
<feature type="transmembrane region" description="Helical" evidence="1">
    <location>
        <begin position="65"/>
        <end position="89"/>
    </location>
</feature>
<gene>
    <name evidence="2" type="ORF">EUBDOL_01107</name>
</gene>
<dbReference type="HOGENOM" id="CLU_1924395_0_0_9"/>
<evidence type="ECO:0000256" key="1">
    <source>
        <dbReference type="SAM" id="Phobius"/>
    </source>
</evidence>
<dbReference type="AlphaFoldDB" id="A8RBJ5"/>
<reference evidence="2 3" key="2">
    <citation type="submission" date="2007-09" db="EMBL/GenBank/DDBJ databases">
        <authorList>
            <person name="Fulton L."/>
            <person name="Clifton S."/>
            <person name="Fulton B."/>
            <person name="Xu J."/>
            <person name="Minx P."/>
            <person name="Pepin K.H."/>
            <person name="Johnson M."/>
            <person name="Thiruvilangam P."/>
            <person name="Bhonagiri V."/>
            <person name="Nash W.E."/>
            <person name="Mardis E.R."/>
            <person name="Wilson R.K."/>
        </authorList>
    </citation>
    <scope>NUCLEOTIDE SEQUENCE [LARGE SCALE GENOMIC DNA]</scope>
    <source>
        <strain evidence="2 3">DSM 3991</strain>
    </source>
</reference>
<proteinExistence type="predicted"/>
<organism evidence="2 3">
    <name type="scientific">Amedibacillus dolichus DSM 3991</name>
    <dbReference type="NCBI Taxonomy" id="428127"/>
    <lineage>
        <taxon>Bacteria</taxon>
        <taxon>Bacillati</taxon>
        <taxon>Bacillota</taxon>
        <taxon>Erysipelotrichia</taxon>
        <taxon>Erysipelotrichales</taxon>
        <taxon>Erysipelotrichaceae</taxon>
        <taxon>Amedibacillus</taxon>
    </lineage>
</organism>
<feature type="transmembrane region" description="Helical" evidence="1">
    <location>
        <begin position="37"/>
        <end position="58"/>
    </location>
</feature>
<reference evidence="2 3" key="1">
    <citation type="submission" date="2007-09" db="EMBL/GenBank/DDBJ databases">
        <title>Draft genome sequence of Eubacterium dolichum (DSM 3991).</title>
        <authorList>
            <person name="Sudarsanam P."/>
            <person name="Ley R."/>
            <person name="Guruge J."/>
            <person name="Turnbaugh P.J."/>
            <person name="Mahowald M."/>
            <person name="Liep D."/>
            <person name="Gordon J."/>
        </authorList>
    </citation>
    <scope>NUCLEOTIDE SEQUENCE [LARGE SCALE GENOMIC DNA]</scope>
    <source>
        <strain evidence="2 3">DSM 3991</strain>
    </source>
</reference>
<evidence type="ECO:0000313" key="2">
    <source>
        <dbReference type="EMBL" id="EDP11187.1"/>
    </source>
</evidence>